<keyword evidence="3" id="KW-1185">Reference proteome</keyword>
<name>A0A3B3D4V0_ORYME</name>
<dbReference type="InterPro" id="IPR043502">
    <property type="entry name" value="DNA/RNA_pol_sf"/>
</dbReference>
<dbReference type="InterPro" id="IPR000477">
    <property type="entry name" value="RT_dom"/>
</dbReference>
<dbReference type="Ensembl" id="ENSOMET00000007960.1">
    <property type="protein sequence ID" value="ENSOMEP00000025108.1"/>
    <property type="gene ID" value="ENSOMEG00000006131.1"/>
</dbReference>
<organism evidence="2 3">
    <name type="scientific">Oryzias melastigma</name>
    <name type="common">Marine medaka</name>
    <dbReference type="NCBI Taxonomy" id="30732"/>
    <lineage>
        <taxon>Eukaryota</taxon>
        <taxon>Metazoa</taxon>
        <taxon>Chordata</taxon>
        <taxon>Craniata</taxon>
        <taxon>Vertebrata</taxon>
        <taxon>Euteleostomi</taxon>
        <taxon>Actinopterygii</taxon>
        <taxon>Neopterygii</taxon>
        <taxon>Teleostei</taxon>
        <taxon>Neoteleostei</taxon>
        <taxon>Acanthomorphata</taxon>
        <taxon>Ovalentaria</taxon>
        <taxon>Atherinomorphae</taxon>
        <taxon>Beloniformes</taxon>
        <taxon>Adrianichthyidae</taxon>
        <taxon>Oryziinae</taxon>
        <taxon>Oryzias</taxon>
    </lineage>
</organism>
<accession>A0A3B3D4V0</accession>
<dbReference type="GeneTree" id="ENSGT00940000164735"/>
<evidence type="ECO:0000313" key="3">
    <source>
        <dbReference type="Proteomes" id="UP000261560"/>
    </source>
</evidence>
<dbReference type="OMA" id="NICKNAM"/>
<reference evidence="2" key="1">
    <citation type="submission" date="2025-08" db="UniProtKB">
        <authorList>
            <consortium name="Ensembl"/>
        </authorList>
    </citation>
    <scope>IDENTIFICATION</scope>
</reference>
<proteinExistence type="predicted"/>
<sequence>MAGEDGFPAEWYKQFKELIISQLRICFNHVLAGGKTPPSWKRAIISIIPKPGKDRTTCGSYRPISVLNIDYRLFASILARRLEQITPELIDTDQTGFIKNRQTYDNIRRALHVIDMMKSQKSVAISLDAEKAFDSVNWNYLYLVLSRFGFNNQIVNCLKSLYDSPSARIKINGDLSSILNLERGCRQGCPLNPTLFALFIEPLAQAIREQKDIRGITIGDSTYKVGLYADDILITLSNPNVSLPNLFTLLKKFGMFSGYKLNLQKTQSLSFNYNPQKEIQKMFTFNWGNNIIKYLGIYIPGDLKRLYEINYTRLTSEIKADIQRWSLLPMNLYNRIDMIKMNLLPRFLYLFQSLPVNIPPKQFNEWNRMISKFIWAKLKPRIKLQTLQIGKEYGGLQVPCLENYYKAAQLRWLIGWSDPSNETKWREIDQSFFNTPLQSLLGDYPLLKKHLSMQQLPTWISLPLETWFKILKDKNIEKGARILRWPVYDTEFIPANIDKGFKQWLHKGITGYWKISEKNILKSYKQLQETYGLGKQDFFRFLQLRDYFDKHIKPTNKKQEEIDLIKIFVDSSKGNTIKKQISRLYSSLQITRNLSTTCVKVRWEKEAEVVISDDDWLNICKNAMTTSCSSMWREFTWKNIIRFFITPNISSKHQNKPDEARCWRDCGNKRAGPFHVFWNCDKIRPYWSEVIRTINNITGLGLPNDFTVIYLGNLPQDVQHSKKYLCLILLAGARKAITRKWLSKDPPTSSDWMIIVKDIYLMERLTFTLRLKTNSFFTYWESWTDYISQNNI</sequence>
<dbReference type="STRING" id="30732.ENSOMEP00000025108"/>
<dbReference type="Pfam" id="PF00078">
    <property type="entry name" value="RVT_1"/>
    <property type="match status" value="1"/>
</dbReference>
<dbReference type="PANTHER" id="PTHR31635">
    <property type="entry name" value="REVERSE TRANSCRIPTASE DOMAIN-CONTAINING PROTEIN-RELATED"/>
    <property type="match status" value="1"/>
</dbReference>
<dbReference type="PROSITE" id="PS50878">
    <property type="entry name" value="RT_POL"/>
    <property type="match status" value="1"/>
</dbReference>
<dbReference type="CDD" id="cd01650">
    <property type="entry name" value="RT_nLTR_like"/>
    <property type="match status" value="1"/>
</dbReference>
<protein>
    <recommendedName>
        <fullName evidence="1">Reverse transcriptase domain-containing protein</fullName>
    </recommendedName>
</protein>
<evidence type="ECO:0000259" key="1">
    <source>
        <dbReference type="PROSITE" id="PS50878"/>
    </source>
</evidence>
<dbReference type="Proteomes" id="UP000261560">
    <property type="component" value="Unplaced"/>
</dbReference>
<dbReference type="AlphaFoldDB" id="A0A3B3D4V0"/>
<dbReference type="PANTHER" id="PTHR31635:SF196">
    <property type="entry name" value="REVERSE TRANSCRIPTASE DOMAIN-CONTAINING PROTEIN-RELATED"/>
    <property type="match status" value="1"/>
</dbReference>
<feature type="domain" description="Reverse transcriptase" evidence="1">
    <location>
        <begin position="29"/>
        <end position="299"/>
    </location>
</feature>
<reference evidence="2" key="2">
    <citation type="submission" date="2025-09" db="UniProtKB">
        <authorList>
            <consortium name="Ensembl"/>
        </authorList>
    </citation>
    <scope>IDENTIFICATION</scope>
</reference>
<evidence type="ECO:0000313" key="2">
    <source>
        <dbReference type="Ensembl" id="ENSOMEP00000025108.1"/>
    </source>
</evidence>
<dbReference type="SUPFAM" id="SSF56672">
    <property type="entry name" value="DNA/RNA polymerases"/>
    <property type="match status" value="1"/>
</dbReference>
<dbReference type="PaxDb" id="30732-ENSOMEP00000025108"/>